<gene>
    <name evidence="3" type="ORF">HKK74_14785</name>
</gene>
<comment type="caution">
    <text evidence="3">The sequence shown here is derived from an EMBL/GenBank/DDBJ whole genome shotgun (WGS) entry which is preliminary data.</text>
</comment>
<reference evidence="3 4" key="1">
    <citation type="submission" date="2020-06" db="EMBL/GenBank/DDBJ databases">
        <title>Actinomadura xiongansis sp. nov., isolated from soil of Baiyangdian.</title>
        <authorList>
            <person name="Zhang X."/>
        </authorList>
    </citation>
    <scope>NUCLEOTIDE SEQUENCE [LARGE SCALE GENOMIC DNA]</scope>
    <source>
        <strain evidence="3 4">HBUM206468</strain>
    </source>
</reference>
<keyword evidence="1" id="KW-0472">Membrane</keyword>
<feature type="transmembrane region" description="Helical" evidence="1">
    <location>
        <begin position="191"/>
        <end position="210"/>
    </location>
</feature>
<keyword evidence="1" id="KW-1133">Transmembrane helix</keyword>
<feature type="transmembrane region" description="Helical" evidence="1">
    <location>
        <begin position="127"/>
        <end position="146"/>
    </location>
</feature>
<organism evidence="3 4">
    <name type="scientific">Actinomadura alba</name>
    <dbReference type="NCBI Taxonomy" id="406431"/>
    <lineage>
        <taxon>Bacteria</taxon>
        <taxon>Bacillati</taxon>
        <taxon>Actinomycetota</taxon>
        <taxon>Actinomycetes</taxon>
        <taxon>Streptosporangiales</taxon>
        <taxon>Thermomonosporaceae</taxon>
        <taxon>Actinomadura</taxon>
    </lineage>
</organism>
<keyword evidence="3" id="KW-0482">Metalloprotease</keyword>
<evidence type="ECO:0000313" key="4">
    <source>
        <dbReference type="Proteomes" id="UP000805614"/>
    </source>
</evidence>
<feature type="transmembrane region" description="Helical" evidence="1">
    <location>
        <begin position="85"/>
        <end position="107"/>
    </location>
</feature>
<keyword evidence="3" id="KW-0645">Protease</keyword>
<dbReference type="GO" id="GO:0008237">
    <property type="term" value="F:metallopeptidase activity"/>
    <property type="evidence" value="ECO:0007669"/>
    <property type="project" value="UniProtKB-KW"/>
</dbReference>
<dbReference type="InterPro" id="IPR003675">
    <property type="entry name" value="Rce1/LyrA-like_dom"/>
</dbReference>
<feature type="transmembrane region" description="Helical" evidence="1">
    <location>
        <begin position="158"/>
        <end position="179"/>
    </location>
</feature>
<sequence length="298" mass="32065">MAATVSRERCWRGLLRGVSTVLQCEYPKLRIARIIERRTHSRRPPTGNGRRSVLPDLLDYGFRILPGLILIGACFALSRGEGDPLLRIIALVLGFILIRDAMTPLGFWRFGTADAVPWLRFTGEAGILLSFGVATLVLTAGVLRLDRDLRTLVRWGRFDVATVALGVGGGVLAAAPILAASPFTPLAERGGAVALTLLPVLLLFCLAGNLAEEVLFRGFLQGYLERRSSAIRAALLSGLLFAACHVFLASTVTDAGWPLLAFTLYEGLICAFLRMRKGVIAAALAHGIAIFLMASGLI</sequence>
<protein>
    <submittedName>
        <fullName evidence="3">CPBP family intramembrane metalloprotease</fullName>
    </submittedName>
</protein>
<evidence type="ECO:0000259" key="2">
    <source>
        <dbReference type="Pfam" id="PF02517"/>
    </source>
</evidence>
<feature type="domain" description="CAAX prenyl protease 2/Lysostaphin resistance protein A-like" evidence="2">
    <location>
        <begin position="196"/>
        <end position="289"/>
    </location>
</feature>
<feature type="transmembrane region" description="Helical" evidence="1">
    <location>
        <begin position="255"/>
        <end position="273"/>
    </location>
</feature>
<dbReference type="Pfam" id="PF02517">
    <property type="entry name" value="Rce1-like"/>
    <property type="match status" value="1"/>
</dbReference>
<evidence type="ECO:0000313" key="3">
    <source>
        <dbReference type="EMBL" id="MBC6466758.1"/>
    </source>
</evidence>
<keyword evidence="1" id="KW-0812">Transmembrane</keyword>
<evidence type="ECO:0000256" key="1">
    <source>
        <dbReference type="SAM" id="Phobius"/>
    </source>
</evidence>
<name>A0ABR7LQ13_9ACTN</name>
<keyword evidence="4" id="KW-1185">Reference proteome</keyword>
<feature type="transmembrane region" description="Helical" evidence="1">
    <location>
        <begin position="230"/>
        <end position="249"/>
    </location>
</feature>
<dbReference type="EMBL" id="JABVEC010000009">
    <property type="protein sequence ID" value="MBC6466758.1"/>
    <property type="molecule type" value="Genomic_DNA"/>
</dbReference>
<accession>A0ABR7LQ13</accession>
<proteinExistence type="predicted"/>
<keyword evidence="3" id="KW-0378">Hydrolase</keyword>
<feature type="transmembrane region" description="Helical" evidence="1">
    <location>
        <begin position="280"/>
        <end position="297"/>
    </location>
</feature>
<dbReference type="Proteomes" id="UP000805614">
    <property type="component" value="Unassembled WGS sequence"/>
</dbReference>